<dbReference type="InterPro" id="IPR005545">
    <property type="entry name" value="YCII"/>
</dbReference>
<dbReference type="Proteomes" id="UP000598227">
    <property type="component" value="Unassembled WGS sequence"/>
</dbReference>
<name>A0A8E1WBM3_9HYPH</name>
<evidence type="ECO:0000313" key="5">
    <source>
        <dbReference type="Proteomes" id="UP000532373"/>
    </source>
</evidence>
<dbReference type="PANTHER" id="PTHR35174">
    <property type="entry name" value="BLL7171 PROTEIN-RELATED"/>
    <property type="match status" value="1"/>
</dbReference>
<accession>A0A8E1WBM3</accession>
<gene>
    <name evidence="3" type="ORF">HNQ96_001578</name>
    <name evidence="4" type="ORF">IHE39_09610</name>
</gene>
<dbReference type="Gene3D" id="3.30.70.1060">
    <property type="entry name" value="Dimeric alpha+beta barrel"/>
    <property type="match status" value="1"/>
</dbReference>
<evidence type="ECO:0000313" key="4">
    <source>
        <dbReference type="EMBL" id="MBE1204540.1"/>
    </source>
</evidence>
<protein>
    <submittedName>
        <fullName evidence="4">YciI family protein</fullName>
    </submittedName>
</protein>
<dbReference type="AlphaFoldDB" id="A0A8E1WBM3"/>
<organism evidence="3 5">
    <name type="scientific">Aminobacter carboxidus</name>
    <dbReference type="NCBI Taxonomy" id="376165"/>
    <lineage>
        <taxon>Bacteria</taxon>
        <taxon>Pseudomonadati</taxon>
        <taxon>Pseudomonadota</taxon>
        <taxon>Alphaproteobacteria</taxon>
        <taxon>Hyphomicrobiales</taxon>
        <taxon>Phyllobacteriaceae</taxon>
        <taxon>Aminobacter</taxon>
    </lineage>
</organism>
<dbReference type="SUPFAM" id="SSF54909">
    <property type="entry name" value="Dimeric alpha+beta barrel"/>
    <property type="match status" value="1"/>
</dbReference>
<dbReference type="Proteomes" id="UP000532373">
    <property type="component" value="Unassembled WGS sequence"/>
</dbReference>
<proteinExistence type="inferred from homology"/>
<dbReference type="PANTHER" id="PTHR35174:SF3">
    <property type="entry name" value="BLL7171 PROTEIN"/>
    <property type="match status" value="1"/>
</dbReference>
<evidence type="ECO:0000313" key="6">
    <source>
        <dbReference type="Proteomes" id="UP000598227"/>
    </source>
</evidence>
<reference evidence="4 6" key="2">
    <citation type="submission" date="2020-09" db="EMBL/GenBank/DDBJ databases">
        <title>Draft Genome Sequence of Aminobacter carboxidus type strain DSM 1086, a soil Gram-negative carboxydobacterium.</title>
        <authorList>
            <person name="Turrini P."/>
            <person name="Tescari M."/>
            <person name="Artuso I."/>
            <person name="Lugli G.A."/>
            <person name="Frangipani E."/>
            <person name="Ventura M."/>
            <person name="Visca P."/>
        </authorList>
    </citation>
    <scope>NUCLEOTIDE SEQUENCE [LARGE SCALE GENOMIC DNA]</scope>
    <source>
        <strain evidence="4 6">DSM 1086</strain>
    </source>
</reference>
<dbReference type="Pfam" id="PF03795">
    <property type="entry name" value="YCII"/>
    <property type="match status" value="1"/>
</dbReference>
<keyword evidence="6" id="KW-1185">Reference proteome</keyword>
<feature type="domain" description="YCII-related" evidence="2">
    <location>
        <begin position="1"/>
        <end position="114"/>
    </location>
</feature>
<reference evidence="3 5" key="1">
    <citation type="submission" date="2020-08" db="EMBL/GenBank/DDBJ databases">
        <title>Genomic Encyclopedia of Type Strains, Phase IV (KMG-IV): sequencing the most valuable type-strain genomes for metagenomic binning, comparative biology and taxonomic classification.</title>
        <authorList>
            <person name="Goeker M."/>
        </authorList>
    </citation>
    <scope>NUCLEOTIDE SEQUENCE [LARGE SCALE GENOMIC DNA]</scope>
    <source>
        <strain evidence="3 5">DSM 17454</strain>
    </source>
</reference>
<dbReference type="InterPro" id="IPR011008">
    <property type="entry name" value="Dimeric_a/b-barrel"/>
</dbReference>
<dbReference type="EMBL" id="JACHGI010000002">
    <property type="protein sequence ID" value="MBB6465720.1"/>
    <property type="molecule type" value="Genomic_DNA"/>
</dbReference>
<evidence type="ECO:0000313" key="3">
    <source>
        <dbReference type="EMBL" id="MBB6465720.1"/>
    </source>
</evidence>
<evidence type="ECO:0000256" key="1">
    <source>
        <dbReference type="ARBA" id="ARBA00007689"/>
    </source>
</evidence>
<comment type="similarity">
    <text evidence="1">Belongs to the YciI family.</text>
</comment>
<comment type="caution">
    <text evidence="3">The sequence shown here is derived from an EMBL/GenBank/DDBJ whole genome shotgun (WGS) entry which is preliminary data.</text>
</comment>
<evidence type="ECO:0000259" key="2">
    <source>
        <dbReference type="Pfam" id="PF03795"/>
    </source>
</evidence>
<sequence>MKYVCLVYLEEGVFGTLSPEQKEKLDADSLAYDRQLEAKGKLIVAEALQSVNTARTVMRRSGKGLVTDGPFAETKEHLIGFVMIQAESEEEALEIASHIPLAAMGKVEVRPIYDIPGS</sequence>
<dbReference type="RefSeq" id="WP_184768194.1">
    <property type="nucleotide sequence ID" value="NZ_JACHGI010000002.1"/>
</dbReference>
<dbReference type="EMBL" id="JACZEP010000002">
    <property type="protein sequence ID" value="MBE1204540.1"/>
    <property type="molecule type" value="Genomic_DNA"/>
</dbReference>